<comment type="caution">
    <text evidence="1">The sequence shown here is derived from an EMBL/GenBank/DDBJ whole genome shotgun (WGS) entry which is preliminary data.</text>
</comment>
<dbReference type="EMBL" id="JAFNEN010004633">
    <property type="protein sequence ID" value="KAG8170965.1"/>
    <property type="molecule type" value="Genomic_DNA"/>
</dbReference>
<dbReference type="AlphaFoldDB" id="A0AAV6TH06"/>
<keyword evidence="2" id="KW-1185">Reference proteome</keyword>
<gene>
    <name evidence="1" type="ORF">JTE90_015442</name>
</gene>
<evidence type="ECO:0000313" key="1">
    <source>
        <dbReference type="EMBL" id="KAG8170965.1"/>
    </source>
</evidence>
<reference evidence="1 2" key="1">
    <citation type="journal article" date="2022" name="Nat. Ecol. Evol.">
        <title>A masculinizing supergene underlies an exaggerated male reproductive morph in a spider.</title>
        <authorList>
            <person name="Hendrickx F."/>
            <person name="De Corte Z."/>
            <person name="Sonet G."/>
            <person name="Van Belleghem S.M."/>
            <person name="Kostlbacher S."/>
            <person name="Vangestel C."/>
        </authorList>
    </citation>
    <scope>NUCLEOTIDE SEQUENCE [LARGE SCALE GENOMIC DNA]</scope>
    <source>
        <strain evidence="1">W744_W776</strain>
    </source>
</reference>
<evidence type="ECO:0000313" key="2">
    <source>
        <dbReference type="Proteomes" id="UP000827092"/>
    </source>
</evidence>
<accession>A0AAV6TH06</accession>
<proteinExistence type="predicted"/>
<organism evidence="1 2">
    <name type="scientific">Oedothorax gibbosus</name>
    <dbReference type="NCBI Taxonomy" id="931172"/>
    <lineage>
        <taxon>Eukaryota</taxon>
        <taxon>Metazoa</taxon>
        <taxon>Ecdysozoa</taxon>
        <taxon>Arthropoda</taxon>
        <taxon>Chelicerata</taxon>
        <taxon>Arachnida</taxon>
        <taxon>Araneae</taxon>
        <taxon>Araneomorphae</taxon>
        <taxon>Entelegynae</taxon>
        <taxon>Araneoidea</taxon>
        <taxon>Linyphiidae</taxon>
        <taxon>Erigoninae</taxon>
        <taxon>Oedothorax</taxon>
    </lineage>
</organism>
<protein>
    <submittedName>
        <fullName evidence="1">Uncharacterized protein</fullName>
    </submittedName>
</protein>
<name>A0AAV6TH06_9ARAC</name>
<dbReference type="Proteomes" id="UP000827092">
    <property type="component" value="Unassembled WGS sequence"/>
</dbReference>
<sequence length="126" mass="14276">MSQGEPARTETSVEQKGKKLADLDFQLNRTAKQGLSILLTYEFYARGRLFHHCEAEFAKRWIVHPLIGERRSGFRPSRGQVVLTLMMTRRCDSNPAQLREEPPGSGQWFIVLGREASGCEATIRGL</sequence>